<feature type="domain" description="CYTH" evidence="1">
    <location>
        <begin position="25"/>
        <end position="196"/>
    </location>
</feature>
<dbReference type="OrthoDB" id="9805588at2"/>
<accession>A0A318LZR8</accession>
<dbReference type="EMBL" id="QGLL01000009">
    <property type="protein sequence ID" value="PXY81448.1"/>
    <property type="molecule type" value="Genomic_DNA"/>
</dbReference>
<dbReference type="SMART" id="SM01118">
    <property type="entry name" value="CYTH"/>
    <property type="match status" value="1"/>
</dbReference>
<dbReference type="InterPro" id="IPR012042">
    <property type="entry name" value="NeuTTM/CthTTM-like"/>
</dbReference>
<dbReference type="AlphaFoldDB" id="A0A318LZR8"/>
<dbReference type="PANTHER" id="PTHR40114:SF1">
    <property type="entry name" value="SLR0698 PROTEIN"/>
    <property type="match status" value="1"/>
</dbReference>
<dbReference type="SUPFAM" id="SSF55154">
    <property type="entry name" value="CYTH-like phosphatases"/>
    <property type="match status" value="1"/>
</dbReference>
<protein>
    <recommendedName>
        <fullName evidence="1">CYTH domain-containing protein</fullName>
    </recommendedName>
</protein>
<dbReference type="InterPro" id="IPR023577">
    <property type="entry name" value="CYTH_domain"/>
</dbReference>
<gene>
    <name evidence="2" type="ORF">DKK75_06805</name>
</gene>
<dbReference type="PANTHER" id="PTHR40114">
    <property type="entry name" value="SLR0698 PROTEIN"/>
    <property type="match status" value="1"/>
</dbReference>
<dbReference type="InterPro" id="IPR033469">
    <property type="entry name" value="CYTH-like_dom_sf"/>
</dbReference>
<evidence type="ECO:0000313" key="2">
    <source>
        <dbReference type="EMBL" id="PXY81448.1"/>
    </source>
</evidence>
<dbReference type="Gene3D" id="2.40.320.10">
    <property type="entry name" value="Hypothetical Protein Pfu-838710-001"/>
    <property type="match status" value="1"/>
</dbReference>
<reference evidence="2 3" key="1">
    <citation type="submission" date="2018-05" db="EMBL/GenBank/DDBJ databases">
        <title>Reference genomes for bee gut microbiota database.</title>
        <authorList>
            <person name="Ellegaard K.M."/>
        </authorList>
    </citation>
    <scope>NUCLEOTIDE SEQUENCE [LARGE SCALE GENOMIC DNA]</scope>
    <source>
        <strain evidence="2 3">ESL0200</strain>
    </source>
</reference>
<organism evidence="2 3">
    <name type="scientific">Bifidobacterium asteroides</name>
    <dbReference type="NCBI Taxonomy" id="1684"/>
    <lineage>
        <taxon>Bacteria</taxon>
        <taxon>Bacillati</taxon>
        <taxon>Actinomycetota</taxon>
        <taxon>Actinomycetes</taxon>
        <taxon>Bifidobacteriales</taxon>
        <taxon>Bifidobacteriaceae</taxon>
        <taxon>Bifidobacterium</taxon>
    </lineage>
</organism>
<evidence type="ECO:0000313" key="3">
    <source>
        <dbReference type="Proteomes" id="UP000247744"/>
    </source>
</evidence>
<sequence>MDSEWWPRPAYRTMGYMAIDEDEDDFEFERRFFCRNLPRELLGESRPTLIVQSYYVHEDNFALRVRLQGQVNPVVPMTARTDALHTLLEEGDHFDAASMTAKGPSVGGTRYEAERAIDPGIALELILRGGIPIVKNRYGVWLDEDWWNLDVFGDGNAPLVVAEVERTGPVTDLTIPDFCATEITDDARFSNDGLADHPFGEWAADFDQELKAEGPRFLTNFDGNRES</sequence>
<dbReference type="Proteomes" id="UP000247744">
    <property type="component" value="Unassembled WGS sequence"/>
</dbReference>
<comment type="caution">
    <text evidence="2">The sequence shown here is derived from an EMBL/GenBank/DDBJ whole genome shotgun (WGS) entry which is preliminary data.</text>
</comment>
<name>A0A318LZR8_9BIFI</name>
<proteinExistence type="predicted"/>
<evidence type="ECO:0000259" key="1">
    <source>
        <dbReference type="SMART" id="SM01118"/>
    </source>
</evidence>